<accession>A0A4C1SGM5</accession>
<proteinExistence type="predicted"/>
<reference evidence="2 3" key="1">
    <citation type="journal article" date="2019" name="Commun. Biol.">
        <title>The bagworm genome reveals a unique fibroin gene that provides high tensile strength.</title>
        <authorList>
            <person name="Kono N."/>
            <person name="Nakamura H."/>
            <person name="Ohtoshi R."/>
            <person name="Tomita M."/>
            <person name="Numata K."/>
            <person name="Arakawa K."/>
        </authorList>
    </citation>
    <scope>NUCLEOTIDE SEQUENCE [LARGE SCALE GENOMIC DNA]</scope>
</reference>
<feature type="region of interest" description="Disordered" evidence="1">
    <location>
        <begin position="150"/>
        <end position="169"/>
    </location>
</feature>
<protein>
    <recommendedName>
        <fullName evidence="4">RNA-directed DNA polymerase from mobile element jockey</fullName>
    </recommendedName>
</protein>
<organism evidence="2 3">
    <name type="scientific">Eumeta variegata</name>
    <name type="common">Bagworm moth</name>
    <name type="synonym">Eumeta japonica</name>
    <dbReference type="NCBI Taxonomy" id="151549"/>
    <lineage>
        <taxon>Eukaryota</taxon>
        <taxon>Metazoa</taxon>
        <taxon>Ecdysozoa</taxon>
        <taxon>Arthropoda</taxon>
        <taxon>Hexapoda</taxon>
        <taxon>Insecta</taxon>
        <taxon>Pterygota</taxon>
        <taxon>Neoptera</taxon>
        <taxon>Endopterygota</taxon>
        <taxon>Lepidoptera</taxon>
        <taxon>Glossata</taxon>
        <taxon>Ditrysia</taxon>
        <taxon>Tineoidea</taxon>
        <taxon>Psychidae</taxon>
        <taxon>Oiketicinae</taxon>
        <taxon>Eumeta</taxon>
    </lineage>
</organism>
<sequence>MEGLERDLHFHILTSLTPIYYPNNINHRPDILDIALMKGVALKLGCIEPLHWLNSDHRPVLMRLSSLFGDNGIDIAIGALTNHIRTVVESSSRTIPTKSDRRELPRDVRELIKAKNAALRQAGYLLAKIGPVRVLSSVTRVEEQIRHRVSLPPKDDLDPTTHDEVSKTY</sequence>
<comment type="caution">
    <text evidence="2">The sequence shown here is derived from an EMBL/GenBank/DDBJ whole genome shotgun (WGS) entry which is preliminary data.</text>
</comment>
<evidence type="ECO:0000313" key="2">
    <source>
        <dbReference type="EMBL" id="GBP01282.1"/>
    </source>
</evidence>
<keyword evidence="3" id="KW-1185">Reference proteome</keyword>
<dbReference type="Proteomes" id="UP000299102">
    <property type="component" value="Unassembled WGS sequence"/>
</dbReference>
<evidence type="ECO:0000256" key="1">
    <source>
        <dbReference type="SAM" id="MobiDB-lite"/>
    </source>
</evidence>
<dbReference type="EMBL" id="BGZK01003438">
    <property type="protein sequence ID" value="GBP01282.1"/>
    <property type="molecule type" value="Genomic_DNA"/>
</dbReference>
<name>A0A4C1SGM5_EUMVA</name>
<dbReference type="OrthoDB" id="7487383at2759"/>
<dbReference type="AlphaFoldDB" id="A0A4C1SGM5"/>
<evidence type="ECO:0008006" key="4">
    <source>
        <dbReference type="Google" id="ProtNLM"/>
    </source>
</evidence>
<feature type="compositionally biased region" description="Basic and acidic residues" evidence="1">
    <location>
        <begin position="153"/>
        <end position="169"/>
    </location>
</feature>
<gene>
    <name evidence="2" type="ORF">EVAR_72711_1</name>
</gene>
<evidence type="ECO:0000313" key="3">
    <source>
        <dbReference type="Proteomes" id="UP000299102"/>
    </source>
</evidence>